<proteinExistence type="predicted"/>
<keyword evidence="3" id="KW-1185">Reference proteome</keyword>
<organism evidence="2 3">
    <name type="scientific">Halocatena marina</name>
    <dbReference type="NCBI Taxonomy" id="2934937"/>
    <lineage>
        <taxon>Archaea</taxon>
        <taxon>Methanobacteriati</taxon>
        <taxon>Methanobacteriota</taxon>
        <taxon>Stenosarchaea group</taxon>
        <taxon>Halobacteria</taxon>
        <taxon>Halobacteriales</taxon>
        <taxon>Natronomonadaceae</taxon>
        <taxon>Halocatena</taxon>
    </lineage>
</organism>
<comment type="caution">
    <text evidence="2">The sequence shown here is derived from an EMBL/GenBank/DDBJ whole genome shotgun (WGS) entry which is preliminary data.</text>
</comment>
<dbReference type="Proteomes" id="UP001596417">
    <property type="component" value="Unassembled WGS sequence"/>
</dbReference>
<dbReference type="RefSeq" id="WP_390205704.1">
    <property type="nucleotide sequence ID" value="NZ_JBHTAX010000001.1"/>
</dbReference>
<evidence type="ECO:0000259" key="1">
    <source>
        <dbReference type="Pfam" id="PF26226"/>
    </source>
</evidence>
<dbReference type="EMBL" id="JBHTAX010000001">
    <property type="protein sequence ID" value="MFC7190587.1"/>
    <property type="molecule type" value="Genomic_DNA"/>
</dbReference>
<accession>A0ABD5YQ83</accession>
<evidence type="ECO:0000313" key="2">
    <source>
        <dbReference type="EMBL" id="MFC7190587.1"/>
    </source>
</evidence>
<gene>
    <name evidence="2" type="ORF">ACFQL7_12545</name>
</gene>
<dbReference type="AlphaFoldDB" id="A0ABD5YQ83"/>
<reference evidence="2 3" key="1">
    <citation type="journal article" date="2019" name="Int. J. Syst. Evol. Microbiol.">
        <title>The Global Catalogue of Microorganisms (GCM) 10K type strain sequencing project: providing services to taxonomists for standard genome sequencing and annotation.</title>
        <authorList>
            <consortium name="The Broad Institute Genomics Platform"/>
            <consortium name="The Broad Institute Genome Sequencing Center for Infectious Disease"/>
            <person name="Wu L."/>
            <person name="Ma J."/>
        </authorList>
    </citation>
    <scope>NUCLEOTIDE SEQUENCE [LARGE SCALE GENOMIC DNA]</scope>
    <source>
        <strain evidence="2 3">RDMS1</strain>
    </source>
</reference>
<dbReference type="Pfam" id="PF26226">
    <property type="entry name" value="DUF8052"/>
    <property type="match status" value="1"/>
</dbReference>
<sequence length="172" mass="19451">MHSYDLEQETNVRGESFTLSGQLRIEHQKHFLHSSINYANHGSEEYLFARRQRSVTRDDLTSLVDLGHELADEWIEGDETHYSTDFTFVLIVPEITDAVRTFASGFRDRTLLKFGYYGHYEIHLVVVAPEAQDSVKSKNADIGVFAPGEILSLQDYSIDSCAVSNSENISSS</sequence>
<name>A0ABD5YQ83_9EURY</name>
<feature type="domain" description="DUF8052" evidence="1">
    <location>
        <begin position="1"/>
        <end position="141"/>
    </location>
</feature>
<protein>
    <recommendedName>
        <fullName evidence="1">DUF8052 domain-containing protein</fullName>
    </recommendedName>
</protein>
<dbReference type="InterPro" id="IPR058365">
    <property type="entry name" value="DUF8052"/>
</dbReference>
<evidence type="ECO:0000313" key="3">
    <source>
        <dbReference type="Proteomes" id="UP001596417"/>
    </source>
</evidence>